<dbReference type="PANTHER" id="PTHR43283:SF7">
    <property type="entry name" value="BETA-LACTAMASE-RELATED DOMAIN-CONTAINING PROTEIN"/>
    <property type="match status" value="1"/>
</dbReference>
<dbReference type="InterPro" id="IPR001466">
    <property type="entry name" value="Beta-lactam-related"/>
</dbReference>
<dbReference type="OrthoDB" id="9773047at2"/>
<keyword evidence="2" id="KW-0378">Hydrolase</keyword>
<dbReference type="GO" id="GO:0016787">
    <property type="term" value="F:hydrolase activity"/>
    <property type="evidence" value="ECO:0007669"/>
    <property type="project" value="UniProtKB-KW"/>
</dbReference>
<accession>A0A5B7X1L9</accession>
<sequence length="448" mass="50374">MKKIWKLSLLLILVALLVTAYIYYPRLNIITGFAAKNVCSAVFEAERDLISVEEGDNDFAPVNLAHNEVDLENRLATSSVFGLKKRTAIYREGAGCTLLPENSDFSISGNPVPQRNSSVNSDPYPYGDGEPRDTIFPNIDQQKLLDAVSLGFDAEGEVAKRTRAVLVIYKNRLIAEEYSDGFSAETKILGWSMTKSVTSTVLGVMARQGRISIDQTNLFPEWEKDARSKISLNNLLQMSSALEWEEDYSKISDVTRMLFLAENMTCVQLEKTLVGDPGTIWNYSSGTSNLLSKFIRDQFNSHQEYLDYWYSELIDKVGMNSMTLEMDPAGYYVGSSYSWATARDWGKFGLLYLNNGNWNGEQILDPSWVEYSANPTQGSNGEYGAHFWLNAGKNYPDLPEDLFSANGFQGQHVFIIPSRDLVIVRFGLVEHPDFDINSFLKEILSSIQ</sequence>
<dbReference type="PANTHER" id="PTHR43283">
    <property type="entry name" value="BETA-LACTAMASE-RELATED"/>
    <property type="match status" value="1"/>
</dbReference>
<evidence type="ECO:0000313" key="2">
    <source>
        <dbReference type="EMBL" id="QCY68511.1"/>
    </source>
</evidence>
<dbReference type="KEGG" id="afla:FHG64_03405"/>
<evidence type="ECO:0000259" key="1">
    <source>
        <dbReference type="Pfam" id="PF00144"/>
    </source>
</evidence>
<protein>
    <submittedName>
        <fullName evidence="2">Serine hydrolase</fullName>
    </submittedName>
</protein>
<dbReference type="SUPFAM" id="SSF56601">
    <property type="entry name" value="beta-lactamase/transpeptidase-like"/>
    <property type="match status" value="1"/>
</dbReference>
<feature type="domain" description="Beta-lactamase-related" evidence="1">
    <location>
        <begin position="164"/>
        <end position="425"/>
    </location>
</feature>
<dbReference type="Pfam" id="PF00144">
    <property type="entry name" value="Beta-lactamase"/>
    <property type="match status" value="1"/>
</dbReference>
<keyword evidence="3" id="KW-1185">Reference proteome</keyword>
<dbReference type="InterPro" id="IPR012338">
    <property type="entry name" value="Beta-lactam/transpept-like"/>
</dbReference>
<gene>
    <name evidence="2" type="ORF">FHG64_03405</name>
</gene>
<evidence type="ECO:0000313" key="3">
    <source>
        <dbReference type="Proteomes" id="UP000309016"/>
    </source>
</evidence>
<dbReference type="InterPro" id="IPR050789">
    <property type="entry name" value="Diverse_Enzym_Activities"/>
</dbReference>
<dbReference type="AlphaFoldDB" id="A0A5B7X1L9"/>
<organism evidence="2 3">
    <name type="scientific">Antarcticibacterium flavum</name>
    <dbReference type="NCBI Taxonomy" id="2058175"/>
    <lineage>
        <taxon>Bacteria</taxon>
        <taxon>Pseudomonadati</taxon>
        <taxon>Bacteroidota</taxon>
        <taxon>Flavobacteriia</taxon>
        <taxon>Flavobacteriales</taxon>
        <taxon>Flavobacteriaceae</taxon>
        <taxon>Antarcticibacterium</taxon>
    </lineage>
</organism>
<reference evidence="2 3" key="1">
    <citation type="submission" date="2019-06" db="EMBL/GenBank/DDBJ databases">
        <title>Complete genome sequence of Antarcticibacterium flavum KCTC 52984T from an Antarctic marine sediment.</title>
        <authorList>
            <person name="Lee Y.M."/>
            <person name="Shin S.C."/>
        </authorList>
    </citation>
    <scope>NUCLEOTIDE SEQUENCE [LARGE SCALE GENOMIC DNA]</scope>
    <source>
        <strain evidence="2 3">KCTC 52984</strain>
    </source>
</reference>
<proteinExistence type="predicted"/>
<dbReference type="EMBL" id="CP040812">
    <property type="protein sequence ID" value="QCY68511.1"/>
    <property type="molecule type" value="Genomic_DNA"/>
</dbReference>
<dbReference type="Proteomes" id="UP000309016">
    <property type="component" value="Chromosome"/>
</dbReference>
<name>A0A5B7X1L9_9FLAO</name>
<dbReference type="Gene3D" id="3.40.710.10">
    <property type="entry name" value="DD-peptidase/beta-lactamase superfamily"/>
    <property type="match status" value="1"/>
</dbReference>
<dbReference type="RefSeq" id="WP_139065088.1">
    <property type="nucleotide sequence ID" value="NZ_CP040812.1"/>
</dbReference>